<dbReference type="Proteomes" id="UP000000496">
    <property type="component" value="Plasmid pSn"/>
</dbReference>
<accession>F8L2Z9</accession>
<organism evidence="1 2">
    <name type="scientific">Simkania negevensis (strain ATCC VR-1471 / DSM 27360 / Z)</name>
    <dbReference type="NCBI Taxonomy" id="331113"/>
    <lineage>
        <taxon>Bacteria</taxon>
        <taxon>Pseudomonadati</taxon>
        <taxon>Chlamydiota</taxon>
        <taxon>Chlamydiia</taxon>
        <taxon>Parachlamydiales</taxon>
        <taxon>Simkaniaceae</taxon>
        <taxon>Simkania</taxon>
    </lineage>
</organism>
<dbReference type="RefSeq" id="WP_013935079.1">
    <property type="nucleotide sequence ID" value="NC_015710.1"/>
</dbReference>
<name>F8L2Z9_SIMNZ</name>
<dbReference type="EMBL" id="FR872581">
    <property type="protein sequence ID" value="CCB87845.1"/>
    <property type="molecule type" value="Genomic_DNA"/>
</dbReference>
<reference key="1">
    <citation type="journal article" date="2011" name="Mol. Biol. Evol.">
        <title>Unity in variety -- the pan-genome of the Chlamydiae.</title>
        <authorList>
            <person name="Collingro A."/>
            <person name="Tischler P."/>
            <person name="Weinmaier T."/>
            <person name="Penz T."/>
            <person name="Heinz E."/>
            <person name="Brunham R.C."/>
            <person name="Read T.D."/>
            <person name="Bavoil P.M."/>
            <person name="Sachse K."/>
            <person name="Kahane S."/>
            <person name="Friedman M.G."/>
            <person name="Rattei T."/>
            <person name="Myers G.S.A."/>
            <person name="Horn M."/>
        </authorList>
    </citation>
    <scope>NUCLEOTIDE SEQUENCE</scope>
    <source>
        <strain>Z</strain>
    </source>
</reference>
<proteinExistence type="predicted"/>
<dbReference type="HOGENOM" id="CLU_118986_0_0_0"/>
<gene>
    <name evidence="1" type="ordered locus">SNE_B24860</name>
</gene>
<evidence type="ECO:0000313" key="1">
    <source>
        <dbReference type="EMBL" id="CCB87845.1"/>
    </source>
</evidence>
<keyword evidence="2" id="KW-1185">Reference proteome</keyword>
<dbReference type="AlphaFoldDB" id="F8L2Z9"/>
<reference evidence="1 2" key="2">
    <citation type="journal article" date="2011" name="Mol. Biol. Evol.">
        <title>Unity in variety--the pan-genome of the Chlamydiae.</title>
        <authorList>
            <person name="Collingro A."/>
            <person name="Tischler P."/>
            <person name="Weinmaier T."/>
            <person name="Penz T."/>
            <person name="Heinz E."/>
            <person name="Brunham R.C."/>
            <person name="Read T.D."/>
            <person name="Bavoil P.M."/>
            <person name="Sachse K."/>
            <person name="Kahane S."/>
            <person name="Friedman M.G."/>
            <person name="Rattei T."/>
            <person name="Myers G.S."/>
            <person name="Horn M."/>
        </authorList>
    </citation>
    <scope>NUCLEOTIDE SEQUENCE [LARGE SCALE GENOMIC DNA]</scope>
    <source>
        <strain evidence="2">ATCC VR-1471 / Z</strain>
        <plasmid evidence="1 2">pSn</plasmid>
    </source>
</reference>
<keyword evidence="1" id="KW-0614">Plasmid</keyword>
<dbReference type="KEGG" id="sng:SNE_B24860"/>
<protein>
    <submittedName>
        <fullName evidence="1">Uncharacterized protein</fullName>
    </submittedName>
</protein>
<dbReference type="eggNOG" id="ENOG5032SRM">
    <property type="taxonomic scope" value="Bacteria"/>
</dbReference>
<sequence>MKHIKYFKQQAKKLFKDYNTKTPYIDQIDRQSYYNYTPKYFDINGILFDYDCDEDNFSLMNAQHVISLMAGFRKWTDLIKASETELELAKELFDNQDLIDIEDWNSYIIRVESDNKITLDPKEKLDIFKLVFLNERSSFENPFGGYRIKRN</sequence>
<geneLocation type="plasmid" evidence="1 2">
    <name>pSn</name>
</geneLocation>
<dbReference type="OrthoDB" id="7357206at2"/>
<evidence type="ECO:0000313" key="2">
    <source>
        <dbReference type="Proteomes" id="UP000000496"/>
    </source>
</evidence>